<evidence type="ECO:0000313" key="2">
    <source>
        <dbReference type="Proteomes" id="UP000242243"/>
    </source>
</evidence>
<reference evidence="1 2" key="1">
    <citation type="submission" date="2016-10" db="EMBL/GenBank/DDBJ databases">
        <authorList>
            <person name="de Groot N.N."/>
        </authorList>
    </citation>
    <scope>NUCLEOTIDE SEQUENCE [LARGE SCALE GENOMIC DNA]</scope>
    <source>
        <strain evidence="1 2">DSM 17073</strain>
    </source>
</reference>
<protein>
    <submittedName>
        <fullName evidence="1">Uncharacterized protein</fullName>
    </submittedName>
</protein>
<proteinExistence type="predicted"/>
<dbReference type="Proteomes" id="UP000242243">
    <property type="component" value="Unassembled WGS sequence"/>
</dbReference>
<dbReference type="EMBL" id="FOXC01000065">
    <property type="protein sequence ID" value="SFP78833.1"/>
    <property type="molecule type" value="Genomic_DNA"/>
</dbReference>
<organism evidence="1 2">
    <name type="scientific">Halolactibacillus halophilus</name>
    <dbReference type="NCBI Taxonomy" id="306540"/>
    <lineage>
        <taxon>Bacteria</taxon>
        <taxon>Bacillati</taxon>
        <taxon>Bacillota</taxon>
        <taxon>Bacilli</taxon>
        <taxon>Bacillales</taxon>
        <taxon>Bacillaceae</taxon>
        <taxon>Halolactibacillus</taxon>
    </lineage>
</organism>
<gene>
    <name evidence="1" type="ORF">SAMN05421839_1654</name>
</gene>
<sequence length="45" mass="5252">MRVKGWMCNVQKLFSNHHEEKQGNVFSKKIFNTKIELSLIEGKSS</sequence>
<accession>A0A1I5T733</accession>
<dbReference type="AlphaFoldDB" id="A0A1I5T733"/>
<name>A0A1I5T733_9BACI</name>
<evidence type="ECO:0000313" key="1">
    <source>
        <dbReference type="EMBL" id="SFP78833.1"/>
    </source>
</evidence>